<reference evidence="6 7" key="1">
    <citation type="journal article" date="2023" name="Microbiol. Resour. Announc.">
        <title>Complete Genome Sequence of the First Colistin-Resistant Raoultella electrica Strain.</title>
        <authorList>
            <person name="Aldeia C."/>
            <person name="Campos-Madueno E.I."/>
            <person name="Sendi P."/>
            <person name="Endimiani A."/>
        </authorList>
    </citation>
    <scope>NUCLEOTIDE SEQUENCE [LARGE SCALE GENOMIC DNA]</scope>
    <source>
        <strain evidence="6 7">S2-IND-01-C</strain>
    </source>
</reference>
<comment type="similarity">
    <text evidence="1">Belongs to the LysR transcriptional regulatory family.</text>
</comment>
<feature type="domain" description="HTH lysR-type" evidence="5">
    <location>
        <begin position="7"/>
        <end position="59"/>
    </location>
</feature>
<dbReference type="CDD" id="cd08422">
    <property type="entry name" value="PBP2_CrgA_like"/>
    <property type="match status" value="1"/>
</dbReference>
<keyword evidence="2" id="KW-0805">Transcription regulation</keyword>
<keyword evidence="7" id="KW-1185">Reference proteome</keyword>
<proteinExistence type="inferred from homology"/>
<sequence>MKFLVIIRTFVCVVQLKGFSPAARELNIETSTVSRHVALLEQDLRVSLFNRSTHGLSLTEAGKLFYPRAVALLEQWEEARSLTSGLNERPAGLLRISMPPSFGRMHIMPHVNAFLQGNPDISLEILFSDELVDLIESSIDLSIRIGPLPDSTMHARRVASHHRYACAAPAWIAGRGAEVTMDCTGTNAPELLMLSHINRSCWYARRENTGDAWRRVPANFRFSCNDDEALYQACLQGGGIAILPDWLITGDLRENRLMRLFPDWEFSLYRDETAIQFVYPRKKIVASKVRSFIDFYITRIGCLNETI</sequence>
<name>A0AAJ5QW64_9ENTR</name>
<dbReference type="Gene3D" id="3.40.190.290">
    <property type="match status" value="1"/>
</dbReference>
<keyword evidence="4" id="KW-0804">Transcription</keyword>
<dbReference type="GO" id="GO:0003677">
    <property type="term" value="F:DNA binding"/>
    <property type="evidence" value="ECO:0007669"/>
    <property type="project" value="UniProtKB-KW"/>
</dbReference>
<evidence type="ECO:0000256" key="3">
    <source>
        <dbReference type="ARBA" id="ARBA00023125"/>
    </source>
</evidence>
<accession>A0AAJ5QW64</accession>
<evidence type="ECO:0000313" key="6">
    <source>
        <dbReference type="EMBL" id="WBW63207.1"/>
    </source>
</evidence>
<dbReference type="InterPro" id="IPR036390">
    <property type="entry name" value="WH_DNA-bd_sf"/>
</dbReference>
<keyword evidence="3" id="KW-0238">DNA-binding</keyword>
<protein>
    <submittedName>
        <fullName evidence="6">LysR family transcriptional regulator</fullName>
    </submittedName>
</protein>
<evidence type="ECO:0000256" key="4">
    <source>
        <dbReference type="ARBA" id="ARBA00023163"/>
    </source>
</evidence>
<evidence type="ECO:0000256" key="2">
    <source>
        <dbReference type="ARBA" id="ARBA00023015"/>
    </source>
</evidence>
<dbReference type="GO" id="GO:0003700">
    <property type="term" value="F:DNA-binding transcription factor activity"/>
    <property type="evidence" value="ECO:0007669"/>
    <property type="project" value="InterPro"/>
</dbReference>
<dbReference type="Pfam" id="PF03466">
    <property type="entry name" value="LysR_substrate"/>
    <property type="match status" value="1"/>
</dbReference>
<dbReference type="InterPro" id="IPR000847">
    <property type="entry name" value="LysR_HTH_N"/>
</dbReference>
<dbReference type="PROSITE" id="PS50931">
    <property type="entry name" value="HTH_LYSR"/>
    <property type="match status" value="1"/>
</dbReference>
<dbReference type="InterPro" id="IPR036388">
    <property type="entry name" value="WH-like_DNA-bd_sf"/>
</dbReference>
<dbReference type="FunFam" id="1.10.10.10:FF:000001">
    <property type="entry name" value="LysR family transcriptional regulator"/>
    <property type="match status" value="1"/>
</dbReference>
<dbReference type="AlphaFoldDB" id="A0AAJ5QW64"/>
<dbReference type="EMBL" id="CP112887">
    <property type="protein sequence ID" value="WBW63207.1"/>
    <property type="molecule type" value="Genomic_DNA"/>
</dbReference>
<evidence type="ECO:0000256" key="1">
    <source>
        <dbReference type="ARBA" id="ARBA00009437"/>
    </source>
</evidence>
<evidence type="ECO:0000259" key="5">
    <source>
        <dbReference type="PROSITE" id="PS50931"/>
    </source>
</evidence>
<dbReference type="PANTHER" id="PTHR30537">
    <property type="entry name" value="HTH-TYPE TRANSCRIPTIONAL REGULATOR"/>
    <property type="match status" value="1"/>
</dbReference>
<dbReference type="SUPFAM" id="SSF46785">
    <property type="entry name" value="Winged helix' DNA-binding domain"/>
    <property type="match status" value="1"/>
</dbReference>
<dbReference type="Pfam" id="PF00126">
    <property type="entry name" value="HTH_1"/>
    <property type="match status" value="1"/>
</dbReference>
<organism evidence="6 7">
    <name type="scientific">Klebsiella electrica</name>
    <dbReference type="NCBI Taxonomy" id="1259973"/>
    <lineage>
        <taxon>Bacteria</taxon>
        <taxon>Pseudomonadati</taxon>
        <taxon>Pseudomonadota</taxon>
        <taxon>Gammaproteobacteria</taxon>
        <taxon>Enterobacterales</taxon>
        <taxon>Enterobacteriaceae</taxon>
        <taxon>Klebsiella/Raoultella group</taxon>
        <taxon>Klebsiella</taxon>
    </lineage>
</organism>
<evidence type="ECO:0000313" key="7">
    <source>
        <dbReference type="Proteomes" id="UP001210130"/>
    </source>
</evidence>
<dbReference type="Proteomes" id="UP001210130">
    <property type="component" value="Chromosome"/>
</dbReference>
<dbReference type="SUPFAM" id="SSF53850">
    <property type="entry name" value="Periplasmic binding protein-like II"/>
    <property type="match status" value="1"/>
</dbReference>
<dbReference type="InterPro" id="IPR005119">
    <property type="entry name" value="LysR_subst-bd"/>
</dbReference>
<dbReference type="InterPro" id="IPR058163">
    <property type="entry name" value="LysR-type_TF_proteobact-type"/>
</dbReference>
<dbReference type="RefSeq" id="WP_131047862.1">
    <property type="nucleotide sequence ID" value="NZ_CP112887.1"/>
</dbReference>
<dbReference type="Gene3D" id="1.10.10.10">
    <property type="entry name" value="Winged helix-like DNA-binding domain superfamily/Winged helix DNA-binding domain"/>
    <property type="match status" value="1"/>
</dbReference>
<gene>
    <name evidence="6" type="ORF">OR613_10050</name>
</gene>
<dbReference type="PANTHER" id="PTHR30537:SF5">
    <property type="entry name" value="HTH-TYPE TRANSCRIPTIONAL ACTIVATOR TTDR-RELATED"/>
    <property type="match status" value="1"/>
</dbReference>